<protein>
    <submittedName>
        <fullName evidence="1">Uncharacterized protein</fullName>
    </submittedName>
</protein>
<proteinExistence type="predicted"/>
<reference evidence="1" key="1">
    <citation type="submission" date="2021-01" db="EMBL/GenBank/DDBJ databases">
        <title>Whole genome shotgun sequence of Dactylosporangium siamense NBRC 106093.</title>
        <authorList>
            <person name="Komaki H."/>
            <person name="Tamura T."/>
        </authorList>
    </citation>
    <scope>NUCLEOTIDE SEQUENCE</scope>
    <source>
        <strain evidence="1">NBRC 106093</strain>
    </source>
</reference>
<dbReference type="EMBL" id="BONQ01000090">
    <property type="protein sequence ID" value="GIG47894.1"/>
    <property type="molecule type" value="Genomic_DNA"/>
</dbReference>
<sequence length="184" mass="19324">MQTDGSSWEDLTAAFASSGLPVPPVPDALRPALRAPQPWCWTTRDIDPFQMYLFEPGFLADVLAGGTPDYVAVSHAGHGVNSYAVNYHLVHGRLAVIMQVGWGGVYTDNAAAAHRLGELWQRCDAMLARGGPAGAGRVVCVYSGLRGISACGPVQTGGGDVHDFLAAHCTDGTAAFDTAERLIG</sequence>
<accession>A0A919PPS3</accession>
<gene>
    <name evidence="1" type="ORF">Dsi01nite_059350</name>
</gene>
<dbReference type="Proteomes" id="UP000660611">
    <property type="component" value="Unassembled WGS sequence"/>
</dbReference>
<evidence type="ECO:0000313" key="1">
    <source>
        <dbReference type="EMBL" id="GIG47894.1"/>
    </source>
</evidence>
<dbReference type="AlphaFoldDB" id="A0A919PPS3"/>
<evidence type="ECO:0000313" key="2">
    <source>
        <dbReference type="Proteomes" id="UP000660611"/>
    </source>
</evidence>
<dbReference type="RefSeq" id="WP_203849612.1">
    <property type="nucleotide sequence ID" value="NZ_BAAAVW010000021.1"/>
</dbReference>
<keyword evidence="2" id="KW-1185">Reference proteome</keyword>
<organism evidence="1 2">
    <name type="scientific">Dactylosporangium siamense</name>
    <dbReference type="NCBI Taxonomy" id="685454"/>
    <lineage>
        <taxon>Bacteria</taxon>
        <taxon>Bacillati</taxon>
        <taxon>Actinomycetota</taxon>
        <taxon>Actinomycetes</taxon>
        <taxon>Micromonosporales</taxon>
        <taxon>Micromonosporaceae</taxon>
        <taxon>Dactylosporangium</taxon>
    </lineage>
</organism>
<name>A0A919PPS3_9ACTN</name>
<comment type="caution">
    <text evidence="1">The sequence shown here is derived from an EMBL/GenBank/DDBJ whole genome shotgun (WGS) entry which is preliminary data.</text>
</comment>